<keyword evidence="2" id="KW-1185">Reference proteome</keyword>
<evidence type="ECO:0000313" key="2">
    <source>
        <dbReference type="Proteomes" id="UP000688137"/>
    </source>
</evidence>
<dbReference type="OMA" id="FVEQPIM"/>
<sequence length="527" mass="63594">MDQEIPQNQQQHRWNFNLLKVEEDTLIANQDHYFFDMNFMILPDILDKITIELNINPEVISPQEYQQERKKLLFTMLKYDIGLDILIKLLYRRDQSPLNGYFYLKTLEDVAHIIYEMQNELLDLAIEQNQFQKQISNRIVKLFNSILNRKKKEINKLPPSNIAQRDFENLQQKFSKINDINCVLRNFEFYIQNWKYIFEYLNEDKNKLLRKVILCKTEIQQMLQEESQKQLLKMMSELTIYQQELIITYIQYTQEIQEIDIVRGKYVQLYQAILLMDKDPIQQFPNIVKLMMLYYFEIENWKLLVIEELMELHQEQNAYELLLASKIDWNCLSNSDIIIKLLIASKRSLQAYVYVTELKEEQALKYFIRQMINQKDILNLLQIEFTPEQDNIVNEIIKNLADLQILIEFVKKLLRTRKYYQAIEFYKKLSQGPLQLDLKRIEELIKKRIAQLPEVEENYYLAKINGKQLTDDELLIEAILDNQERTNEQNNQGQRIIKYFVEQPIMDYERVINCCGWIRENHLGIIF</sequence>
<name>A0A8S1NZS7_PARPR</name>
<gene>
    <name evidence="1" type="ORF">PPRIM_AZ9-3.1.T0990136</name>
</gene>
<dbReference type="Proteomes" id="UP000688137">
    <property type="component" value="Unassembled WGS sequence"/>
</dbReference>
<proteinExistence type="predicted"/>
<comment type="caution">
    <text evidence="1">The sequence shown here is derived from an EMBL/GenBank/DDBJ whole genome shotgun (WGS) entry which is preliminary data.</text>
</comment>
<protein>
    <submittedName>
        <fullName evidence="1">Uncharacterized protein</fullName>
    </submittedName>
</protein>
<dbReference type="AlphaFoldDB" id="A0A8S1NZS7"/>
<evidence type="ECO:0000313" key="1">
    <source>
        <dbReference type="EMBL" id="CAD8095756.1"/>
    </source>
</evidence>
<accession>A0A8S1NZS7</accession>
<dbReference type="EMBL" id="CAJJDM010000102">
    <property type="protein sequence ID" value="CAD8095756.1"/>
    <property type="molecule type" value="Genomic_DNA"/>
</dbReference>
<organism evidence="1 2">
    <name type="scientific">Paramecium primaurelia</name>
    <dbReference type="NCBI Taxonomy" id="5886"/>
    <lineage>
        <taxon>Eukaryota</taxon>
        <taxon>Sar</taxon>
        <taxon>Alveolata</taxon>
        <taxon>Ciliophora</taxon>
        <taxon>Intramacronucleata</taxon>
        <taxon>Oligohymenophorea</taxon>
        <taxon>Peniculida</taxon>
        <taxon>Parameciidae</taxon>
        <taxon>Paramecium</taxon>
    </lineage>
</organism>
<reference evidence="1" key="1">
    <citation type="submission" date="2021-01" db="EMBL/GenBank/DDBJ databases">
        <authorList>
            <consortium name="Genoscope - CEA"/>
            <person name="William W."/>
        </authorList>
    </citation>
    <scope>NUCLEOTIDE SEQUENCE</scope>
</reference>